<proteinExistence type="predicted"/>
<name>A0ACC7XX43_9ACTN</name>
<dbReference type="EMBL" id="JAANNW010000006">
    <property type="protein sequence ID" value="NUV74216.1"/>
    <property type="molecule type" value="Genomic_DNA"/>
</dbReference>
<comment type="caution">
    <text evidence="1">The sequence shown here is derived from an EMBL/GenBank/DDBJ whole genome shotgun (WGS) entry which is preliminary data.</text>
</comment>
<dbReference type="Proteomes" id="UP000556843">
    <property type="component" value="Unassembled WGS sequence"/>
</dbReference>
<keyword evidence="2" id="KW-1185">Reference proteome</keyword>
<evidence type="ECO:0000313" key="1">
    <source>
        <dbReference type="EMBL" id="NUV74216.1"/>
    </source>
</evidence>
<evidence type="ECO:0000313" key="2">
    <source>
        <dbReference type="Proteomes" id="UP000556843"/>
    </source>
</evidence>
<gene>
    <name evidence="1" type="ORF">G6W56_08560</name>
</gene>
<protein>
    <submittedName>
        <fullName evidence="1">Uncharacterized protein</fullName>
    </submittedName>
</protein>
<organism evidence="1 2">
    <name type="scientific">Streptomyces fungicidicus</name>
    <dbReference type="NCBI Taxonomy" id="68203"/>
    <lineage>
        <taxon>Bacteria</taxon>
        <taxon>Bacillati</taxon>
        <taxon>Actinomycetota</taxon>
        <taxon>Actinomycetes</taxon>
        <taxon>Kitasatosporales</taxon>
        <taxon>Streptomycetaceae</taxon>
        <taxon>Streptomyces</taxon>
    </lineage>
</organism>
<accession>A0ACC7XX43</accession>
<sequence length="211" mass="23285">MISVPMRDPREDPELLPLVHRYVLPGRRYLKLGGPLLRMEEDEYGRFLRALREDAGAVSAEEIGVLLEGGWRERRTAAWLVAVGGRTEFRERVGGLLLESEVCCAGLAYAVVLAGFGTGRDAELLAAYLERYLRRPALGYDQAVVWGALLHVDRDRAAALDGLWRKWLRTAPHMRHRGEDPGPGCPSLVRRLCAVVEECAEGAGGDTPGPT</sequence>
<reference evidence="1" key="1">
    <citation type="submission" date="2020-03" db="EMBL/GenBank/DDBJ databases">
        <title>Complete genome sequence of sixteen Streptomyces strains facilitates identification of candidate genes involved in plant growth-promotion in grain legumes and cereals.</title>
        <authorList>
            <person name="Gopalakrishnan S."/>
            <person name="Thakur V."/>
            <person name="Saxena R."/>
            <person name="Vadlamudi S."/>
            <person name="Purohit S."/>
            <person name="Kumar V."/>
            <person name="Rathore A."/>
            <person name="Chitikineni A."/>
            <person name="Varshney R.K."/>
        </authorList>
    </citation>
    <scope>NUCLEOTIDE SEQUENCE</scope>
    <source>
        <strain evidence="1">CAI-93</strain>
    </source>
</reference>